<feature type="region of interest" description="Disordered" evidence="1">
    <location>
        <begin position="854"/>
        <end position="935"/>
    </location>
</feature>
<name>A0A2S7YCM1_BEABA</name>
<feature type="region of interest" description="Disordered" evidence="1">
    <location>
        <begin position="269"/>
        <end position="367"/>
    </location>
</feature>
<dbReference type="Proteomes" id="UP000237441">
    <property type="component" value="Unassembled WGS sequence"/>
</dbReference>
<feature type="region of interest" description="Disordered" evidence="1">
    <location>
        <begin position="382"/>
        <end position="678"/>
    </location>
</feature>
<feature type="compositionally biased region" description="Pro residues" evidence="1">
    <location>
        <begin position="518"/>
        <end position="530"/>
    </location>
</feature>
<evidence type="ECO:0000256" key="1">
    <source>
        <dbReference type="SAM" id="MobiDB-lite"/>
    </source>
</evidence>
<evidence type="ECO:0000313" key="2">
    <source>
        <dbReference type="EMBL" id="PQK13940.1"/>
    </source>
</evidence>
<feature type="compositionally biased region" description="Polar residues" evidence="1">
    <location>
        <begin position="430"/>
        <end position="452"/>
    </location>
</feature>
<feature type="compositionally biased region" description="Basic and acidic residues" evidence="1">
    <location>
        <begin position="531"/>
        <end position="547"/>
    </location>
</feature>
<protein>
    <submittedName>
        <fullName evidence="2">Uncharacterized protein</fullName>
    </submittedName>
</protein>
<organism evidence="2 3">
    <name type="scientific">Beauveria bassiana</name>
    <name type="common">White muscardine disease fungus</name>
    <name type="synonym">Tritirachium shiotae</name>
    <dbReference type="NCBI Taxonomy" id="176275"/>
    <lineage>
        <taxon>Eukaryota</taxon>
        <taxon>Fungi</taxon>
        <taxon>Dikarya</taxon>
        <taxon>Ascomycota</taxon>
        <taxon>Pezizomycotina</taxon>
        <taxon>Sordariomycetes</taxon>
        <taxon>Hypocreomycetidae</taxon>
        <taxon>Hypocreales</taxon>
        <taxon>Cordycipitaceae</taxon>
        <taxon>Beauveria</taxon>
    </lineage>
</organism>
<feature type="compositionally biased region" description="Low complexity" evidence="1">
    <location>
        <begin position="854"/>
        <end position="887"/>
    </location>
</feature>
<feature type="compositionally biased region" description="Basic residues" evidence="1">
    <location>
        <begin position="31"/>
        <end position="47"/>
    </location>
</feature>
<feature type="compositionally biased region" description="Polar residues" evidence="1">
    <location>
        <begin position="17"/>
        <end position="26"/>
    </location>
</feature>
<feature type="compositionally biased region" description="Acidic residues" evidence="1">
    <location>
        <begin position="548"/>
        <end position="568"/>
    </location>
</feature>
<reference evidence="2 3" key="1">
    <citation type="submission" date="2016-07" db="EMBL/GenBank/DDBJ databases">
        <title>Comparative genomics of the entomopathogenic fungus Beauveria bassiana.</title>
        <authorList>
            <person name="Valero Jimenez C.A."/>
            <person name="Zwaan B.J."/>
            <person name="Van Kan J.A."/>
            <person name="Takken W."/>
            <person name="Debets A.J."/>
            <person name="Schoustra S.E."/>
            <person name="Koenraadt C.J."/>
        </authorList>
    </citation>
    <scope>NUCLEOTIDE SEQUENCE [LARGE SCALE GENOMIC DNA]</scope>
    <source>
        <strain evidence="2 3">ARSEF 8028</strain>
    </source>
</reference>
<feature type="compositionally biased region" description="Polar residues" evidence="1">
    <location>
        <begin position="925"/>
        <end position="935"/>
    </location>
</feature>
<sequence length="1031" mass="111739">MTPHTRSGGAAPPSSIAYKSTPSLKQVQFPARRRRIRTYGRQNRRSGGRGDQDDDDDDKEIQLGSSAHPTPNLKQKTLTQYDFASSFKEEDVVELSDASDVGDLDKVEETDEAEAEKENNVPKGTKRRRSPGVQPAPLQPLEYLEREEGEGEEEGEEEGKERQEKGVEEEEEEERVLDTEAEDEEDEEPIARAHRGPEFIDTAKTKRRRTLGEEHRRSTMKESKSSRRRTLGDSPLAGPSRSRYHTQTLTQFIGRTTSFIVDSDDEELNGVVEDDDDGGFLEWLGTEEPQSPTMGTQASKRSTAAESISAATQVWEDHSPSPQRRTRRRQGTQISQQQQPREESIVPQTPIKSIRFDLPPSAQHISPSPTRIAAIYGAPNSFLSPSLGSQRRKQKSPMKPILELTGMPTKRVSPAKKPELVIEDSYATEGWSSVGGTQARHSMPSQTQTDVFSTPAEESAPQTAAAAPASIQVDTSAQSEEEADPAPLQTQSQAGQVEERFYGAVSQIVPAASQQPLPTTPEPARQSPPPPKEDVAAAVITEEREIPDSDDDSDDFGAESDAIEDEAEESRFAAGAETQLLMDQLQSSVRKWSGTPRAGNAPSFSSAAASPRRPRTSSPPPSSGTVVTPESAPPSALKPSVTAKLPPKRKPPQPTLSHDIPETAHGTPLRRPLHHPEPVDTQGVPFESQRVALATLQGFTPASARTDILLPLSHGTLANLLSGHQDAVVLPFKIPAQVVRFWILHDGVLRYLACVAAAATDGSSSGGGGNFDPRRDNGCGGRGVWSYRVAQVYELNNPAQEDDMRAEDWIHGPVRRYVYFPPAVVSQLLWNLRQALFADPADAVTSTPRTAATAAAALASSSPLRRSSRLSTPARSRQQQQRQQASSPLRHARPPPSTMPAPPPPARPARACKQHHTQPAHVRPSQATTASQASTVDMPASPCVAAVAPDAAGVVPRRAADGSSESLVFDDHGGSSIMMPYSGVSGLDVSLAASQLLTGSQILPESLVRDEEEQERGVPEEIFDSEEEGDE</sequence>
<feature type="compositionally biased region" description="Acidic residues" evidence="1">
    <location>
        <begin position="100"/>
        <end position="115"/>
    </location>
</feature>
<comment type="caution">
    <text evidence="2">The sequence shown here is derived from an EMBL/GenBank/DDBJ whole genome shotgun (WGS) entry which is preliminary data.</text>
</comment>
<feature type="compositionally biased region" description="Basic and acidic residues" evidence="1">
    <location>
        <begin position="189"/>
        <end position="225"/>
    </location>
</feature>
<accession>A0A2S7YCM1</accession>
<feature type="compositionally biased region" description="Acidic residues" evidence="1">
    <location>
        <begin position="145"/>
        <end position="158"/>
    </location>
</feature>
<feature type="compositionally biased region" description="Low complexity" evidence="1">
    <location>
        <begin position="601"/>
        <end position="611"/>
    </location>
</feature>
<feature type="compositionally biased region" description="Acidic residues" evidence="1">
    <location>
        <begin position="167"/>
        <end position="188"/>
    </location>
</feature>
<feature type="compositionally biased region" description="Low complexity" evidence="1">
    <location>
        <begin position="454"/>
        <end position="470"/>
    </location>
</feature>
<feature type="compositionally biased region" description="Polar residues" evidence="1">
    <location>
        <begin position="288"/>
        <end position="312"/>
    </location>
</feature>
<feature type="compositionally biased region" description="Acidic residues" evidence="1">
    <location>
        <begin position="269"/>
        <end position="279"/>
    </location>
</feature>
<dbReference type="AlphaFoldDB" id="A0A2S7YCM1"/>
<feature type="region of interest" description="Disordered" evidence="1">
    <location>
        <begin position="1"/>
        <end position="247"/>
    </location>
</feature>
<evidence type="ECO:0000313" key="3">
    <source>
        <dbReference type="Proteomes" id="UP000237441"/>
    </source>
</evidence>
<proteinExistence type="predicted"/>
<feature type="compositionally biased region" description="Acidic residues" evidence="1">
    <location>
        <begin position="1021"/>
        <end position="1031"/>
    </location>
</feature>
<gene>
    <name evidence="2" type="ORF">BB8028_0004g08710</name>
</gene>
<dbReference type="EMBL" id="JRHA01000004">
    <property type="protein sequence ID" value="PQK13940.1"/>
    <property type="molecule type" value="Genomic_DNA"/>
</dbReference>
<feature type="compositionally biased region" description="Polar residues" evidence="1">
    <location>
        <begin position="63"/>
        <end position="83"/>
    </location>
</feature>
<feature type="region of interest" description="Disordered" evidence="1">
    <location>
        <begin position="1004"/>
        <end position="1031"/>
    </location>
</feature>
<feature type="compositionally biased region" description="Pro residues" evidence="1">
    <location>
        <begin position="894"/>
        <end position="907"/>
    </location>
</feature>
<dbReference type="OrthoDB" id="2149705at2759"/>